<dbReference type="PATRIC" id="fig|1379870.5.peg.1155"/>
<keyword evidence="2" id="KW-1185">Reference proteome</keyword>
<dbReference type="RefSeq" id="WP_046376012.1">
    <property type="nucleotide sequence ID" value="NZ_CP010429.1"/>
</dbReference>
<dbReference type="KEGG" id="srd:SD10_05320"/>
<sequence length="676" mass="77847">MNKQYLSMYVSFLRHSMVWLICIVGYSASVVAQPDSSQRNLSPKQGTLTPAGQIKVDTLAPKPIQQGYPDSLAIIHSVKADSVLMLRDSVFYSRLKTKMYKHRLTRQLYDAIFQDVYNSRTATGEVNQIEVNPFRIFEGKIIGDIYIRRLGVFGQTVYDTLRKPANWVERTGNRLHFNTREHVIRNSYLLFRQGDILDPNVLRDNERLLRTTSIFHDARILVLPRPNSKQFVDVYVITQDVWSLLPNGGFGGLTNFSVGFDQLNFRGLGHHLFAQVAYSGTDPRQKLEYQSRYTVPFIGKTFLTAEADLLYLRDLKQVAIKLYRPFLTPDMKYAGAIELNHTQINNRLVTRNDSVLLVPLSYDYSDVWIGRSFRLFYKQRESDEKGRSRLIVALRNTRYTYSRRPDVTADTNQIYQDSRTTLFSVGYSRRKYVRDVLIYGFGRTEDVPIGETVAGIAGYDNAELGRRMYIGLNFSQGRYVRHLGYLYGLVNIGGYIRNNHIEQGVFSFESNYFSQLSKTKWGNMRHFFNTRFTTGINRFTNEYITLGSSGSGLNTDGIGINSDALRGTKRWLINYENILFSRLNLVGFRVAFITFVNLGLTSFPDRPLFSGPLYQGYGLGFRLRNENLTFNSFQIRLTYYPNIPGNTLPFRQAFEGVPTLKLRDFDLSAPQIVPYR</sequence>
<reference evidence="1 2" key="1">
    <citation type="journal article" date="2014" name="Curr. Microbiol.">
        <title>Spirosoma radiotolerans sp. nov., a gamma-radiation-resistant bacterium isolated from gamma ray-irradiated soil.</title>
        <authorList>
            <person name="Lee J.J."/>
            <person name="Srinivasan S."/>
            <person name="Lim S."/>
            <person name="Joe M."/>
            <person name="Im S."/>
            <person name="Bae S.I."/>
            <person name="Park K.R."/>
            <person name="Han J.H."/>
            <person name="Park S.H."/>
            <person name="Joo B.M."/>
            <person name="Park S.J."/>
            <person name="Kim M.K."/>
        </authorList>
    </citation>
    <scope>NUCLEOTIDE SEQUENCE [LARGE SCALE GENOMIC DNA]</scope>
    <source>
        <strain evidence="1 2">DG5A</strain>
    </source>
</reference>
<gene>
    <name evidence="1" type="ORF">SD10_05320</name>
</gene>
<evidence type="ECO:0000313" key="2">
    <source>
        <dbReference type="Proteomes" id="UP000033054"/>
    </source>
</evidence>
<dbReference type="OrthoDB" id="609711at2"/>
<name>A0A0E3V6C7_9BACT</name>
<protein>
    <submittedName>
        <fullName evidence="1">Uncharacterized protein</fullName>
    </submittedName>
</protein>
<dbReference type="Proteomes" id="UP000033054">
    <property type="component" value="Chromosome"/>
</dbReference>
<dbReference type="AlphaFoldDB" id="A0A0E3V6C7"/>
<organism evidence="1 2">
    <name type="scientific">Spirosoma radiotolerans</name>
    <dbReference type="NCBI Taxonomy" id="1379870"/>
    <lineage>
        <taxon>Bacteria</taxon>
        <taxon>Pseudomonadati</taxon>
        <taxon>Bacteroidota</taxon>
        <taxon>Cytophagia</taxon>
        <taxon>Cytophagales</taxon>
        <taxon>Cytophagaceae</taxon>
        <taxon>Spirosoma</taxon>
    </lineage>
</organism>
<dbReference type="EMBL" id="CP010429">
    <property type="protein sequence ID" value="AKD54416.1"/>
    <property type="molecule type" value="Genomic_DNA"/>
</dbReference>
<dbReference type="STRING" id="1379870.SD10_05320"/>
<accession>A0A0E3V6C7</accession>
<dbReference type="Gene3D" id="3.10.20.310">
    <property type="entry name" value="membrane protein fhac"/>
    <property type="match status" value="1"/>
</dbReference>
<dbReference type="HOGENOM" id="CLU_029186_0_0_10"/>
<evidence type="ECO:0000313" key="1">
    <source>
        <dbReference type="EMBL" id="AKD54416.1"/>
    </source>
</evidence>
<proteinExistence type="predicted"/>